<evidence type="ECO:0000256" key="4">
    <source>
        <dbReference type="ARBA" id="ARBA00023004"/>
    </source>
</evidence>
<dbReference type="Gene3D" id="3.20.20.70">
    <property type="entry name" value="Aldolase class I"/>
    <property type="match status" value="2"/>
</dbReference>
<dbReference type="InterPro" id="IPR013785">
    <property type="entry name" value="Aldolase_TIM"/>
</dbReference>
<sequence length="415" mass="48850">MNNTYVKRLDTPHRLHLETTKYCNMRCEHCYVSSDNSFSHPSIDIIKNIIKISKKYNIKRITLTGGEFLTRPDSREILKYIFDVGFTNIYFISNGLAISKDILNWIAKIKTKHFFRNLILNFYKKDYKPITFGIGISLDGFISHGKIRKNNQGKPIKYYSILRKLELIGKYGIFTTVNTVVSNRETAYELYNMYRKFLSMNIDRWQIDQLFISGRSINNKNIRNYDSWIEIAKWNYQRIIKHYIQNYSWTKKLDLNIVQLFRKGILTKGIMVANNNYHPCGYQFGSIISENDGDIRFCPSLRYDGDKIFNINDKPLSSSSFMENSNFNKFSQLKIDDLPCKNCKYKFISHGGCRANSQSYYGKIYTIDPICCELSPFFEKEILPLLPKEIKDQYTKALYNPKYTDKLEVIKLNKL</sequence>
<dbReference type="SUPFAM" id="SSF102114">
    <property type="entry name" value="Radical SAM enzymes"/>
    <property type="match status" value="1"/>
</dbReference>
<keyword evidence="4" id="KW-0408">Iron</keyword>
<evidence type="ECO:0000256" key="2">
    <source>
        <dbReference type="ARBA" id="ARBA00022691"/>
    </source>
</evidence>
<dbReference type="EMBL" id="SMFT01000002">
    <property type="protein sequence ID" value="TCJ98871.1"/>
    <property type="molecule type" value="Genomic_DNA"/>
</dbReference>
<comment type="caution">
    <text evidence="7">The sequence shown here is derived from an EMBL/GenBank/DDBJ whole genome shotgun (WGS) entry which is preliminary data.</text>
</comment>
<protein>
    <submittedName>
        <fullName evidence="7">Radical SAM protein with 4Fe4S-binding SPASM domain</fullName>
    </submittedName>
</protein>
<dbReference type="InterPro" id="IPR007197">
    <property type="entry name" value="rSAM"/>
</dbReference>
<evidence type="ECO:0000256" key="5">
    <source>
        <dbReference type="ARBA" id="ARBA00023014"/>
    </source>
</evidence>
<dbReference type="AlphaFoldDB" id="A0A4R1G585"/>
<keyword evidence="8" id="KW-1185">Reference proteome</keyword>
<dbReference type="InterPro" id="IPR023885">
    <property type="entry name" value="4Fe4S-binding_SPASM_dom"/>
</dbReference>
<dbReference type="InterPro" id="IPR058240">
    <property type="entry name" value="rSAM_sf"/>
</dbReference>
<dbReference type="PANTHER" id="PTHR43273">
    <property type="entry name" value="ANAEROBIC SULFATASE-MATURATING ENZYME HOMOLOG ASLB-RELATED"/>
    <property type="match status" value="1"/>
</dbReference>
<reference evidence="7 8" key="1">
    <citation type="submission" date="2019-03" db="EMBL/GenBank/DDBJ databases">
        <title>Genomic Encyclopedia of Type Strains, Phase IV (KMG-IV): sequencing the most valuable type-strain genomes for metagenomic binning, comparative biology and taxonomic classification.</title>
        <authorList>
            <person name="Goeker M."/>
        </authorList>
    </citation>
    <scope>NUCLEOTIDE SEQUENCE [LARGE SCALE GENOMIC DNA]</scope>
    <source>
        <strain evidence="7 8">DSM 15534</strain>
    </source>
</reference>
<name>A0A4R1G585_9PAST</name>
<dbReference type="GO" id="GO:0051536">
    <property type="term" value="F:iron-sulfur cluster binding"/>
    <property type="evidence" value="ECO:0007669"/>
    <property type="project" value="UniProtKB-KW"/>
</dbReference>
<dbReference type="GO" id="GO:0046872">
    <property type="term" value="F:metal ion binding"/>
    <property type="evidence" value="ECO:0007669"/>
    <property type="project" value="UniProtKB-KW"/>
</dbReference>
<keyword evidence="3" id="KW-0479">Metal-binding</keyword>
<evidence type="ECO:0000259" key="6">
    <source>
        <dbReference type="PROSITE" id="PS51918"/>
    </source>
</evidence>
<evidence type="ECO:0000256" key="3">
    <source>
        <dbReference type="ARBA" id="ARBA00022723"/>
    </source>
</evidence>
<dbReference type="NCBIfam" id="TIGR04085">
    <property type="entry name" value="rSAM_more_4Fe4S"/>
    <property type="match status" value="1"/>
</dbReference>
<dbReference type="Pfam" id="PF04055">
    <property type="entry name" value="Radical_SAM"/>
    <property type="match status" value="1"/>
</dbReference>
<dbReference type="GO" id="GO:0016491">
    <property type="term" value="F:oxidoreductase activity"/>
    <property type="evidence" value="ECO:0007669"/>
    <property type="project" value="InterPro"/>
</dbReference>
<accession>A0A4R1G585</accession>
<dbReference type="RefSeq" id="WP_165865505.1">
    <property type="nucleotide sequence ID" value="NZ_SMFT01000002.1"/>
</dbReference>
<keyword evidence="5" id="KW-0411">Iron-sulfur</keyword>
<gene>
    <name evidence="7" type="ORF">EV694_1301</name>
</gene>
<dbReference type="CDD" id="cd01335">
    <property type="entry name" value="Radical_SAM"/>
    <property type="match status" value="1"/>
</dbReference>
<proteinExistence type="predicted"/>
<keyword evidence="2" id="KW-0949">S-adenosyl-L-methionine</keyword>
<feature type="domain" description="Radical SAM core" evidence="6">
    <location>
        <begin position="9"/>
        <end position="248"/>
    </location>
</feature>
<dbReference type="PROSITE" id="PS51918">
    <property type="entry name" value="RADICAL_SAM"/>
    <property type="match status" value="1"/>
</dbReference>
<dbReference type="PANTHER" id="PTHR43273:SF8">
    <property type="entry name" value="RADICAL SAM DOMAIN PROTEIN"/>
    <property type="match status" value="1"/>
</dbReference>
<dbReference type="SFLD" id="SFLDS00029">
    <property type="entry name" value="Radical_SAM"/>
    <property type="match status" value="1"/>
</dbReference>
<dbReference type="Proteomes" id="UP000294702">
    <property type="component" value="Unassembled WGS sequence"/>
</dbReference>
<dbReference type="InterPro" id="IPR023867">
    <property type="entry name" value="Sulphatase_maturase_rSAM"/>
</dbReference>
<evidence type="ECO:0000256" key="1">
    <source>
        <dbReference type="ARBA" id="ARBA00001966"/>
    </source>
</evidence>
<comment type="cofactor">
    <cofactor evidence="1">
        <name>[4Fe-4S] cluster</name>
        <dbReference type="ChEBI" id="CHEBI:49883"/>
    </cofactor>
</comment>
<evidence type="ECO:0000313" key="7">
    <source>
        <dbReference type="EMBL" id="TCJ98871.1"/>
    </source>
</evidence>
<evidence type="ECO:0000313" key="8">
    <source>
        <dbReference type="Proteomes" id="UP000294702"/>
    </source>
</evidence>
<dbReference type="SFLD" id="SFLDG01067">
    <property type="entry name" value="SPASM/twitch_domain_containing"/>
    <property type="match status" value="1"/>
</dbReference>
<organism evidence="7 8">
    <name type="scientific">Volucribacter psittacicida</name>
    <dbReference type="NCBI Taxonomy" id="203482"/>
    <lineage>
        <taxon>Bacteria</taxon>
        <taxon>Pseudomonadati</taxon>
        <taxon>Pseudomonadota</taxon>
        <taxon>Gammaproteobacteria</taxon>
        <taxon>Pasteurellales</taxon>
        <taxon>Pasteurellaceae</taxon>
        <taxon>Volucribacter</taxon>
    </lineage>
</organism>